<keyword evidence="8" id="KW-1185">Reference proteome</keyword>
<keyword evidence="1" id="KW-0479">Metal-binding</keyword>
<gene>
    <name evidence="7" type="ORF">PHAECO_LOCUS6140</name>
</gene>
<keyword evidence="4" id="KW-0238">DNA-binding</keyword>
<reference evidence="7" key="1">
    <citation type="submission" date="2022-01" db="EMBL/GenBank/DDBJ databases">
        <authorList>
            <person name="King R."/>
        </authorList>
    </citation>
    <scope>NUCLEOTIDE SEQUENCE</scope>
</reference>
<dbReference type="OrthoDB" id="6784213at2759"/>
<keyword evidence="2" id="KW-0863">Zinc-finger</keyword>
<evidence type="ECO:0000313" key="7">
    <source>
        <dbReference type="EMBL" id="CAH1155645.1"/>
    </source>
</evidence>
<dbReference type="AlphaFoldDB" id="A0A9P0DNE3"/>
<sequence length="170" mass="19394">MPSQMKICFLCKTKESNISYHRFPKDAAIRSELVKFCNLNKKIDVHLSSLLLCSEHFSVQDFSHGMRNTCEAGVRRRLNKTAIPTLNKISSGLFPCYVNDDVSNSSNSCAGPRENLKRRHDEMLNDSQCSSGKYDLECQLVQNAFHKTRWIKCTRNIILNRNGAITFICS</sequence>
<feature type="domain" description="THAP-type" evidence="6">
    <location>
        <begin position="6"/>
        <end position="93"/>
    </location>
</feature>
<evidence type="ECO:0000256" key="4">
    <source>
        <dbReference type="ARBA" id="ARBA00023125"/>
    </source>
</evidence>
<name>A0A9P0DNE3_PHACE</name>
<accession>A0A9P0DNE3</accession>
<dbReference type="Pfam" id="PF05485">
    <property type="entry name" value="THAP"/>
    <property type="match status" value="1"/>
</dbReference>
<keyword evidence="3" id="KW-0862">Zinc</keyword>
<organism evidence="7 8">
    <name type="scientific">Phaedon cochleariae</name>
    <name type="common">Mustard beetle</name>
    <dbReference type="NCBI Taxonomy" id="80249"/>
    <lineage>
        <taxon>Eukaryota</taxon>
        <taxon>Metazoa</taxon>
        <taxon>Ecdysozoa</taxon>
        <taxon>Arthropoda</taxon>
        <taxon>Hexapoda</taxon>
        <taxon>Insecta</taxon>
        <taxon>Pterygota</taxon>
        <taxon>Neoptera</taxon>
        <taxon>Endopterygota</taxon>
        <taxon>Coleoptera</taxon>
        <taxon>Polyphaga</taxon>
        <taxon>Cucujiformia</taxon>
        <taxon>Chrysomeloidea</taxon>
        <taxon>Chrysomelidae</taxon>
        <taxon>Chrysomelinae</taxon>
        <taxon>Chrysomelini</taxon>
        <taxon>Phaedon</taxon>
    </lineage>
</organism>
<dbReference type="SUPFAM" id="SSF57716">
    <property type="entry name" value="Glucocorticoid receptor-like (DNA-binding domain)"/>
    <property type="match status" value="1"/>
</dbReference>
<dbReference type="EMBL" id="OU896708">
    <property type="protein sequence ID" value="CAH1155645.1"/>
    <property type="molecule type" value="Genomic_DNA"/>
</dbReference>
<protein>
    <recommendedName>
        <fullName evidence="5 6">THAP-type domain-containing protein</fullName>
    </recommendedName>
</protein>
<evidence type="ECO:0000256" key="2">
    <source>
        <dbReference type="ARBA" id="ARBA00022771"/>
    </source>
</evidence>
<dbReference type="GO" id="GO:0003677">
    <property type="term" value="F:DNA binding"/>
    <property type="evidence" value="ECO:0007669"/>
    <property type="project" value="UniProtKB-KW"/>
</dbReference>
<dbReference type="InterPro" id="IPR006612">
    <property type="entry name" value="THAP_Znf"/>
</dbReference>
<evidence type="ECO:0000256" key="1">
    <source>
        <dbReference type="ARBA" id="ARBA00022723"/>
    </source>
</evidence>
<evidence type="ECO:0000259" key="6">
    <source>
        <dbReference type="SMART" id="SM00980"/>
    </source>
</evidence>
<dbReference type="Proteomes" id="UP001153737">
    <property type="component" value="Chromosome 2"/>
</dbReference>
<feature type="domain" description="THAP-type" evidence="5">
    <location>
        <begin position="20"/>
        <end position="92"/>
    </location>
</feature>
<dbReference type="SMART" id="SM00692">
    <property type="entry name" value="DM3"/>
    <property type="match status" value="1"/>
</dbReference>
<dbReference type="GO" id="GO:0008270">
    <property type="term" value="F:zinc ion binding"/>
    <property type="evidence" value="ECO:0007669"/>
    <property type="project" value="UniProtKB-KW"/>
</dbReference>
<evidence type="ECO:0000256" key="3">
    <source>
        <dbReference type="ARBA" id="ARBA00022833"/>
    </source>
</evidence>
<proteinExistence type="predicted"/>
<evidence type="ECO:0000259" key="5">
    <source>
        <dbReference type="SMART" id="SM00692"/>
    </source>
</evidence>
<evidence type="ECO:0000313" key="8">
    <source>
        <dbReference type="Proteomes" id="UP001153737"/>
    </source>
</evidence>
<reference evidence="7" key="2">
    <citation type="submission" date="2022-10" db="EMBL/GenBank/DDBJ databases">
        <authorList>
            <consortium name="ENA_rothamsted_submissions"/>
            <consortium name="culmorum"/>
            <person name="King R."/>
        </authorList>
    </citation>
    <scope>NUCLEOTIDE SEQUENCE</scope>
</reference>
<dbReference type="SMART" id="SM00980">
    <property type="entry name" value="THAP"/>
    <property type="match status" value="1"/>
</dbReference>